<evidence type="ECO:0000313" key="7">
    <source>
        <dbReference type="EMBL" id="GCE28791.1"/>
    </source>
</evidence>
<accession>A0A402BBI5</accession>
<evidence type="ECO:0000313" key="8">
    <source>
        <dbReference type="Proteomes" id="UP000287171"/>
    </source>
</evidence>
<feature type="transmembrane region" description="Helical" evidence="5">
    <location>
        <begin position="66"/>
        <end position="93"/>
    </location>
</feature>
<evidence type="ECO:0000259" key="6">
    <source>
        <dbReference type="PROSITE" id="PS50850"/>
    </source>
</evidence>
<name>A0A402BBI5_9CHLR</name>
<feature type="transmembrane region" description="Helical" evidence="5">
    <location>
        <begin position="128"/>
        <end position="152"/>
    </location>
</feature>
<dbReference type="RefSeq" id="WP_126628967.1">
    <property type="nucleotide sequence ID" value="NZ_BIFT01000001.1"/>
</dbReference>
<feature type="transmembrane region" description="Helical" evidence="5">
    <location>
        <begin position="291"/>
        <end position="311"/>
    </location>
</feature>
<dbReference type="PANTHER" id="PTHR23528:SF1">
    <property type="entry name" value="MAJOR FACILITATOR SUPERFAMILY (MFS) PROFILE DOMAIN-CONTAINING PROTEIN"/>
    <property type="match status" value="1"/>
</dbReference>
<dbReference type="SUPFAM" id="SSF103473">
    <property type="entry name" value="MFS general substrate transporter"/>
    <property type="match status" value="1"/>
</dbReference>
<evidence type="ECO:0000256" key="4">
    <source>
        <dbReference type="ARBA" id="ARBA00023136"/>
    </source>
</evidence>
<feature type="transmembrane region" description="Helical" evidence="5">
    <location>
        <begin position="409"/>
        <end position="430"/>
    </location>
</feature>
<dbReference type="PANTHER" id="PTHR23528">
    <property type="match status" value="1"/>
</dbReference>
<dbReference type="Proteomes" id="UP000287171">
    <property type="component" value="Unassembled WGS sequence"/>
</dbReference>
<dbReference type="InterPro" id="IPR020846">
    <property type="entry name" value="MFS_dom"/>
</dbReference>
<evidence type="ECO:0000256" key="2">
    <source>
        <dbReference type="ARBA" id="ARBA00022692"/>
    </source>
</evidence>
<organism evidence="7 8">
    <name type="scientific">Dictyobacter alpinus</name>
    <dbReference type="NCBI Taxonomy" id="2014873"/>
    <lineage>
        <taxon>Bacteria</taxon>
        <taxon>Bacillati</taxon>
        <taxon>Chloroflexota</taxon>
        <taxon>Ktedonobacteria</taxon>
        <taxon>Ktedonobacterales</taxon>
        <taxon>Dictyobacteraceae</taxon>
        <taxon>Dictyobacter</taxon>
    </lineage>
</organism>
<feature type="transmembrane region" description="Helical" evidence="5">
    <location>
        <begin position="383"/>
        <end position="403"/>
    </location>
</feature>
<dbReference type="EMBL" id="BIFT01000001">
    <property type="protein sequence ID" value="GCE28791.1"/>
    <property type="molecule type" value="Genomic_DNA"/>
</dbReference>
<keyword evidence="2 5" id="KW-0812">Transmembrane</keyword>
<dbReference type="OrthoDB" id="7584869at2"/>
<feature type="transmembrane region" description="Helical" evidence="5">
    <location>
        <begin position="250"/>
        <end position="271"/>
    </location>
</feature>
<dbReference type="InterPro" id="IPR011701">
    <property type="entry name" value="MFS"/>
</dbReference>
<keyword evidence="3 5" id="KW-1133">Transmembrane helix</keyword>
<comment type="caution">
    <text evidence="7">The sequence shown here is derived from an EMBL/GenBank/DDBJ whole genome shotgun (WGS) entry which is preliminary data.</text>
</comment>
<dbReference type="AlphaFoldDB" id="A0A402BBI5"/>
<dbReference type="PROSITE" id="PS50850">
    <property type="entry name" value="MFS"/>
    <property type="match status" value="2"/>
</dbReference>
<dbReference type="Pfam" id="PF07690">
    <property type="entry name" value="MFS_1"/>
    <property type="match status" value="1"/>
</dbReference>
<proteinExistence type="predicted"/>
<feature type="transmembrane region" description="Helical" evidence="5">
    <location>
        <begin position="164"/>
        <end position="184"/>
    </location>
</feature>
<feature type="transmembrane region" description="Helical" evidence="5">
    <location>
        <begin position="323"/>
        <end position="343"/>
    </location>
</feature>
<keyword evidence="8" id="KW-1185">Reference proteome</keyword>
<feature type="domain" description="Major facilitator superfamily (MFS) profile" evidence="6">
    <location>
        <begin position="1"/>
        <end position="220"/>
    </location>
</feature>
<evidence type="ECO:0000256" key="5">
    <source>
        <dbReference type="SAM" id="Phobius"/>
    </source>
</evidence>
<dbReference type="GO" id="GO:0005886">
    <property type="term" value="C:plasma membrane"/>
    <property type="evidence" value="ECO:0007669"/>
    <property type="project" value="UniProtKB-SubCell"/>
</dbReference>
<dbReference type="GO" id="GO:0022857">
    <property type="term" value="F:transmembrane transporter activity"/>
    <property type="evidence" value="ECO:0007669"/>
    <property type="project" value="InterPro"/>
</dbReference>
<feature type="transmembrane region" description="Helical" evidence="5">
    <location>
        <begin position="23"/>
        <end position="46"/>
    </location>
</feature>
<dbReference type="InterPro" id="IPR036259">
    <property type="entry name" value="MFS_trans_sf"/>
</dbReference>
<evidence type="ECO:0000256" key="1">
    <source>
        <dbReference type="ARBA" id="ARBA00004651"/>
    </source>
</evidence>
<comment type="subcellular location">
    <subcellularLocation>
        <location evidence="1">Cell membrane</location>
        <topology evidence="1">Multi-pass membrane protein</topology>
    </subcellularLocation>
</comment>
<keyword evidence="4 5" id="KW-0472">Membrane</keyword>
<feature type="transmembrane region" description="Helical" evidence="5">
    <location>
        <begin position="105"/>
        <end position="122"/>
    </location>
</feature>
<gene>
    <name evidence="7" type="ORF">KDA_42750</name>
</gene>
<feature type="transmembrane region" description="Helical" evidence="5">
    <location>
        <begin position="196"/>
        <end position="215"/>
    </location>
</feature>
<protein>
    <submittedName>
        <fullName evidence="7">MFS transporter</fullName>
    </submittedName>
</protein>
<feature type="transmembrane region" description="Helical" evidence="5">
    <location>
        <begin position="349"/>
        <end position="371"/>
    </location>
</feature>
<dbReference type="Gene3D" id="1.20.1250.20">
    <property type="entry name" value="MFS general substrate transporter like domains"/>
    <property type="match status" value="1"/>
</dbReference>
<sequence>MSNALILGEDSPEQVEQEPQKSVSVLFVVLMCLASLTMWMGLIPLAQTVIPMHIMYLYGGSTQNNAVYGSTSVLQSFTGITSIFVFPLVGAFSDRTRSRFGRRRPWIVGGALGAAVMLVLLANASSLWFLGAAWFGFCVFAVSAQSSIMTLLADKIPINLRGRVAAFTGLMTPVGIVIGTIIAGVLSRQGGNHFTLVYYIIAGAEIVGVGLFAFLQLRNEQLPAQESIPPFRLGQFFRGFWIDPRLHPDFAIAWLARLLIVFGCTILQDYLKFFLGDSGLFTHDAASFGVAQFQSLSTVGILIGSFATGYLSDRLRARKPFGVFAGVLVALSLLVIAIFPNLLMVYVTAILFGLGFGAYSATEIALGTQVLRSREGYGRDMGVLALAGNISQTIGPYAAFSIIALTHNYVLLFLLAAIFPLLSALCIPFIKRVN</sequence>
<evidence type="ECO:0000256" key="3">
    <source>
        <dbReference type="ARBA" id="ARBA00022989"/>
    </source>
</evidence>
<reference evidence="8" key="1">
    <citation type="submission" date="2018-12" db="EMBL/GenBank/DDBJ databases">
        <title>Tengunoibacter tsumagoiensis gen. nov., sp. nov., Dictyobacter kobayashii sp. nov., D. alpinus sp. nov., and D. joshuensis sp. nov. and description of Dictyobacteraceae fam. nov. within the order Ktedonobacterales isolated from Tengu-no-mugimeshi.</title>
        <authorList>
            <person name="Wang C.M."/>
            <person name="Zheng Y."/>
            <person name="Sakai Y."/>
            <person name="Toyoda A."/>
            <person name="Minakuchi Y."/>
            <person name="Abe K."/>
            <person name="Yokota A."/>
            <person name="Yabe S."/>
        </authorList>
    </citation>
    <scope>NUCLEOTIDE SEQUENCE [LARGE SCALE GENOMIC DNA]</scope>
    <source>
        <strain evidence="8">Uno16</strain>
    </source>
</reference>
<feature type="domain" description="Major facilitator superfamily (MFS) profile" evidence="6">
    <location>
        <begin position="249"/>
        <end position="434"/>
    </location>
</feature>